<protein>
    <submittedName>
        <fullName evidence="1">Uncharacterized protein</fullName>
    </submittedName>
</protein>
<evidence type="ECO:0000313" key="2">
    <source>
        <dbReference type="Proteomes" id="UP000694892"/>
    </source>
</evidence>
<feature type="non-terminal residue" evidence="1">
    <location>
        <position position="1"/>
    </location>
</feature>
<name>A0A974D7K7_XENLA</name>
<reference evidence="2" key="1">
    <citation type="journal article" date="2016" name="Nature">
        <title>Genome evolution in the allotetraploid frog Xenopus laevis.</title>
        <authorList>
            <person name="Session A.M."/>
            <person name="Uno Y."/>
            <person name="Kwon T."/>
            <person name="Chapman J.A."/>
            <person name="Toyoda A."/>
            <person name="Takahashi S."/>
            <person name="Fukui A."/>
            <person name="Hikosaka A."/>
            <person name="Suzuki A."/>
            <person name="Kondo M."/>
            <person name="van Heeringen S.J."/>
            <person name="Quigley I."/>
            <person name="Heinz S."/>
            <person name="Ogino H."/>
            <person name="Ochi H."/>
            <person name="Hellsten U."/>
            <person name="Lyons J.B."/>
            <person name="Simakov O."/>
            <person name="Putnam N."/>
            <person name="Stites J."/>
            <person name="Kuroki Y."/>
            <person name="Tanaka T."/>
            <person name="Michiue T."/>
            <person name="Watanabe M."/>
            <person name="Bogdanovic O."/>
            <person name="Lister R."/>
            <person name="Georgiou G."/>
            <person name="Paranjpe S.S."/>
            <person name="van Kruijsbergen I."/>
            <person name="Shu S."/>
            <person name="Carlson J."/>
            <person name="Kinoshita T."/>
            <person name="Ohta Y."/>
            <person name="Mawaribuchi S."/>
            <person name="Jenkins J."/>
            <person name="Grimwood J."/>
            <person name="Schmutz J."/>
            <person name="Mitros T."/>
            <person name="Mozaffari S.V."/>
            <person name="Suzuki Y."/>
            <person name="Haramoto Y."/>
            <person name="Yamamoto T.S."/>
            <person name="Takagi C."/>
            <person name="Heald R."/>
            <person name="Miller K."/>
            <person name="Haudenschild C."/>
            <person name="Kitzman J."/>
            <person name="Nakayama T."/>
            <person name="Izutsu Y."/>
            <person name="Robert J."/>
            <person name="Fortriede J."/>
            <person name="Burns K."/>
            <person name="Lotay V."/>
            <person name="Karimi K."/>
            <person name="Yasuoka Y."/>
            <person name="Dichmann D.S."/>
            <person name="Flajnik M.F."/>
            <person name="Houston D.W."/>
            <person name="Shendure J."/>
            <person name="DuPasquier L."/>
            <person name="Vize P.D."/>
            <person name="Zorn A.M."/>
            <person name="Ito M."/>
            <person name="Marcotte E.M."/>
            <person name="Wallingford J.B."/>
            <person name="Ito Y."/>
            <person name="Asashima M."/>
            <person name="Ueno N."/>
            <person name="Matsuda Y."/>
            <person name="Veenstra G.J."/>
            <person name="Fujiyama A."/>
            <person name="Harland R.M."/>
            <person name="Taira M."/>
            <person name="Rokhsar D.S."/>
        </authorList>
    </citation>
    <scope>NUCLEOTIDE SEQUENCE [LARGE SCALE GENOMIC DNA]</scope>
    <source>
        <strain evidence="2">J</strain>
    </source>
</reference>
<dbReference type="Proteomes" id="UP000694892">
    <property type="component" value="Chromosome 4L"/>
</dbReference>
<feature type="non-terminal residue" evidence="1">
    <location>
        <position position="12"/>
    </location>
</feature>
<proteinExistence type="predicted"/>
<gene>
    <name evidence="1" type="ORF">XELAEV_180239663mg</name>
</gene>
<sequence>IEATLAIETILT</sequence>
<evidence type="ECO:0000313" key="1">
    <source>
        <dbReference type="EMBL" id="OCT85796.1"/>
    </source>
</evidence>
<organism evidence="1 2">
    <name type="scientific">Xenopus laevis</name>
    <name type="common">African clawed frog</name>
    <dbReference type="NCBI Taxonomy" id="8355"/>
    <lineage>
        <taxon>Eukaryota</taxon>
        <taxon>Metazoa</taxon>
        <taxon>Chordata</taxon>
        <taxon>Craniata</taxon>
        <taxon>Vertebrata</taxon>
        <taxon>Euteleostomi</taxon>
        <taxon>Amphibia</taxon>
        <taxon>Batrachia</taxon>
        <taxon>Anura</taxon>
        <taxon>Pipoidea</taxon>
        <taxon>Pipidae</taxon>
        <taxon>Xenopodinae</taxon>
        <taxon>Xenopus</taxon>
        <taxon>Xenopus</taxon>
    </lineage>
</organism>
<accession>A0A974D7K7</accession>
<dbReference type="EMBL" id="CM004472">
    <property type="protein sequence ID" value="OCT85796.1"/>
    <property type="molecule type" value="Genomic_DNA"/>
</dbReference>